<protein>
    <submittedName>
        <fullName evidence="8">Export protein</fullName>
    </submittedName>
</protein>
<feature type="transmembrane region" description="Helical" evidence="7">
    <location>
        <begin position="480"/>
        <end position="500"/>
    </location>
</feature>
<feature type="transmembrane region" description="Helical" evidence="7">
    <location>
        <begin position="77"/>
        <end position="96"/>
    </location>
</feature>
<evidence type="ECO:0000256" key="7">
    <source>
        <dbReference type="SAM" id="Phobius"/>
    </source>
</evidence>
<feature type="compositionally biased region" description="Polar residues" evidence="6">
    <location>
        <begin position="8"/>
        <end position="26"/>
    </location>
</feature>
<feature type="transmembrane region" description="Helical" evidence="7">
    <location>
        <begin position="210"/>
        <end position="234"/>
    </location>
</feature>
<keyword evidence="4 7" id="KW-1133">Transmembrane helix</keyword>
<name>A0A0R1WUN4_9LACO</name>
<evidence type="ECO:0000313" key="8">
    <source>
        <dbReference type="EMBL" id="KRM19385.1"/>
    </source>
</evidence>
<gene>
    <name evidence="8" type="ORF">FC40_GL000071</name>
</gene>
<dbReference type="AlphaFoldDB" id="A0A0R1WUN4"/>
<evidence type="ECO:0000256" key="4">
    <source>
        <dbReference type="ARBA" id="ARBA00022989"/>
    </source>
</evidence>
<feature type="transmembrane region" description="Helical" evidence="7">
    <location>
        <begin position="387"/>
        <end position="411"/>
    </location>
</feature>
<dbReference type="STRING" id="1423755.FC40_GL000071"/>
<dbReference type="PANTHER" id="PTHR30250">
    <property type="entry name" value="PST FAMILY PREDICTED COLANIC ACID TRANSPORTER"/>
    <property type="match status" value="1"/>
</dbReference>
<evidence type="ECO:0000256" key="1">
    <source>
        <dbReference type="ARBA" id="ARBA00004651"/>
    </source>
</evidence>
<dbReference type="EMBL" id="AZGD01000050">
    <property type="protein sequence ID" value="KRM19385.1"/>
    <property type="molecule type" value="Genomic_DNA"/>
</dbReference>
<evidence type="ECO:0000256" key="6">
    <source>
        <dbReference type="SAM" id="MobiDB-lite"/>
    </source>
</evidence>
<reference evidence="8 9" key="1">
    <citation type="journal article" date="2015" name="Genome Announc.">
        <title>Expanding the biotechnology potential of lactobacilli through comparative genomics of 213 strains and associated genera.</title>
        <authorList>
            <person name="Sun Z."/>
            <person name="Harris H.M."/>
            <person name="McCann A."/>
            <person name="Guo C."/>
            <person name="Argimon S."/>
            <person name="Zhang W."/>
            <person name="Yang X."/>
            <person name="Jeffery I.B."/>
            <person name="Cooney J.C."/>
            <person name="Kagawa T.F."/>
            <person name="Liu W."/>
            <person name="Song Y."/>
            <person name="Salvetti E."/>
            <person name="Wrobel A."/>
            <person name="Rasinkangas P."/>
            <person name="Parkhill J."/>
            <person name="Rea M.C."/>
            <person name="O'Sullivan O."/>
            <person name="Ritari J."/>
            <person name="Douillard F.P."/>
            <person name="Paul Ross R."/>
            <person name="Yang R."/>
            <person name="Briner A.E."/>
            <person name="Felis G.E."/>
            <person name="de Vos W.M."/>
            <person name="Barrangou R."/>
            <person name="Klaenhammer T.R."/>
            <person name="Caufield P.W."/>
            <person name="Cui Y."/>
            <person name="Zhang H."/>
            <person name="O'Toole P.W."/>
        </authorList>
    </citation>
    <scope>NUCLEOTIDE SEQUENCE [LARGE SCALE GENOMIC DNA]</scope>
    <source>
        <strain evidence="8 9">DSM 18933</strain>
    </source>
</reference>
<dbReference type="GO" id="GO:0005886">
    <property type="term" value="C:plasma membrane"/>
    <property type="evidence" value="ECO:0007669"/>
    <property type="project" value="UniProtKB-SubCell"/>
</dbReference>
<feature type="transmembrane region" description="Helical" evidence="7">
    <location>
        <begin position="347"/>
        <end position="367"/>
    </location>
</feature>
<feature type="region of interest" description="Disordered" evidence="6">
    <location>
        <begin position="1"/>
        <end position="26"/>
    </location>
</feature>
<dbReference type="PANTHER" id="PTHR30250:SF21">
    <property type="entry name" value="LIPID II FLIPPASE MURJ"/>
    <property type="match status" value="1"/>
</dbReference>
<dbReference type="Proteomes" id="UP000051054">
    <property type="component" value="Unassembled WGS sequence"/>
</dbReference>
<keyword evidence="5 7" id="KW-0472">Membrane</keyword>
<dbReference type="InterPro" id="IPR050833">
    <property type="entry name" value="Poly_Biosynth_Transport"/>
</dbReference>
<proteinExistence type="predicted"/>
<sequence>MNEETKSGIIQNSTQKNDNHNQENNSKSEMLKGSAWMTAGSIFSRILGAIYIIPWAIWFGNNYLQANALFTKGYNVYAIFLMISTAGIPSAVGKQVAHYNSLNEYGVGRQLFKKSLVVMFGFGLMSAIILWGISPLISQGDTRLIPVYRSLALTLLLIPVMSLTRGFFQGYLDMEPFAISQFVEQLARIIFMLASAYFILNVQHGSYKTAVVYSTFAAFIGAVAGLLVLVYYFFKRRSKLNSLLASSNNELEVKDGKLIKEIIYQSIPFILITSTTTIYNLLDQYTFPDVMSLFTNLSMAKINELYALFAGNANKLIMISISIAASMADTAIPLLSKAITKGNKKDVATAIIDALELFFFIMLPASLGMAAVAKPLYILFYPYDYTGIYVLAFSAYIALFIGLFMVLGALLQGIYQNKVAIKYAFYGVVVKFIIQMPLIIMLGVYGPLASTAIGLTVSNILCFRFLYYKYDLQVNELQKNVNLMMIYSMIMFVIVLILSFGLSHFMNVHSKFQALIILAITAGLGGYVYAYLTLKSRLIDDVLGESKSDGLRRILRVK</sequence>
<organism evidence="8 9">
    <name type="scientific">Ligilactobacillus hayakitensis DSM 18933 = JCM 14209</name>
    <dbReference type="NCBI Taxonomy" id="1423755"/>
    <lineage>
        <taxon>Bacteria</taxon>
        <taxon>Bacillati</taxon>
        <taxon>Bacillota</taxon>
        <taxon>Bacilli</taxon>
        <taxon>Lactobacillales</taxon>
        <taxon>Lactobacillaceae</taxon>
        <taxon>Ligilactobacillus</taxon>
    </lineage>
</organism>
<dbReference type="OrthoDB" id="9775950at2"/>
<feature type="transmembrane region" description="Helical" evidence="7">
    <location>
        <begin position="146"/>
        <end position="164"/>
    </location>
</feature>
<evidence type="ECO:0000256" key="3">
    <source>
        <dbReference type="ARBA" id="ARBA00022692"/>
    </source>
</evidence>
<comment type="subcellular location">
    <subcellularLocation>
        <location evidence="1">Cell membrane</location>
        <topology evidence="1">Multi-pass membrane protein</topology>
    </subcellularLocation>
</comment>
<dbReference type="InterPro" id="IPR024923">
    <property type="entry name" value="PG_synth_SpoVB"/>
</dbReference>
<feature type="transmembrane region" description="Helical" evidence="7">
    <location>
        <begin position="316"/>
        <end position="335"/>
    </location>
</feature>
<feature type="transmembrane region" description="Helical" evidence="7">
    <location>
        <begin position="512"/>
        <end position="532"/>
    </location>
</feature>
<evidence type="ECO:0000256" key="5">
    <source>
        <dbReference type="ARBA" id="ARBA00023136"/>
    </source>
</evidence>
<feature type="transmembrane region" description="Helical" evidence="7">
    <location>
        <begin position="185"/>
        <end position="204"/>
    </location>
</feature>
<keyword evidence="2" id="KW-1003">Cell membrane</keyword>
<feature type="transmembrane region" description="Helical" evidence="7">
    <location>
        <begin position="116"/>
        <end position="134"/>
    </location>
</feature>
<keyword evidence="9" id="KW-1185">Reference proteome</keyword>
<evidence type="ECO:0000313" key="9">
    <source>
        <dbReference type="Proteomes" id="UP000051054"/>
    </source>
</evidence>
<dbReference type="RefSeq" id="WP_025022867.1">
    <property type="nucleotide sequence ID" value="NZ_AZGD01000050.1"/>
</dbReference>
<keyword evidence="3 7" id="KW-0812">Transmembrane</keyword>
<dbReference type="PIRSF" id="PIRSF038958">
    <property type="entry name" value="PG_synth_SpoVB"/>
    <property type="match status" value="1"/>
</dbReference>
<dbReference type="CDD" id="cd13124">
    <property type="entry name" value="MATE_SpoVB_like"/>
    <property type="match status" value="1"/>
</dbReference>
<dbReference type="eggNOG" id="COG2244">
    <property type="taxonomic scope" value="Bacteria"/>
</dbReference>
<feature type="transmembrane region" description="Helical" evidence="7">
    <location>
        <begin position="423"/>
        <end position="442"/>
    </location>
</feature>
<dbReference type="InterPro" id="IPR002797">
    <property type="entry name" value="Polysacc_synth"/>
</dbReference>
<dbReference type="Pfam" id="PF01943">
    <property type="entry name" value="Polysacc_synt"/>
    <property type="match status" value="1"/>
</dbReference>
<comment type="caution">
    <text evidence="8">The sequence shown here is derived from an EMBL/GenBank/DDBJ whole genome shotgun (WGS) entry which is preliminary data.</text>
</comment>
<evidence type="ECO:0000256" key="2">
    <source>
        <dbReference type="ARBA" id="ARBA00022475"/>
    </source>
</evidence>
<feature type="transmembrane region" description="Helical" evidence="7">
    <location>
        <begin position="448"/>
        <end position="468"/>
    </location>
</feature>
<accession>A0A0R1WUN4</accession>
<feature type="transmembrane region" description="Helical" evidence="7">
    <location>
        <begin position="35"/>
        <end position="57"/>
    </location>
</feature>
<dbReference type="PATRIC" id="fig|1423755.3.peg.82"/>